<dbReference type="AlphaFoldDB" id="A0A1H7KCQ1"/>
<proteinExistence type="predicted"/>
<keyword evidence="1" id="KW-0812">Transmembrane</keyword>
<dbReference type="EMBL" id="FOAT01000006">
    <property type="protein sequence ID" value="SEK84608.1"/>
    <property type="molecule type" value="Genomic_DNA"/>
</dbReference>
<feature type="transmembrane region" description="Helical" evidence="1">
    <location>
        <begin position="93"/>
        <end position="111"/>
    </location>
</feature>
<keyword evidence="1" id="KW-0472">Membrane</keyword>
<sequence>MEYVIPVFLGLIIFVLPVVAMRYHRYRKDKKWLRKLDMRVKDELISSTSRGAIDPMVMAMVKGHIVKTRLLWCGIALAVFGFAALIWDFLLILGAVPICAVVTADMLYRLFGLRDISTLMKVKAFVFRSRSSDAAAVYYDMQRLGYRTFAQSTMFVSGTKAEAGRYVYLIVRRSEKSYHPVMILDF</sequence>
<dbReference type="OrthoDB" id="1823978at2"/>
<organism evidence="2 3">
    <name type="scientific">Ruminococcus albus</name>
    <dbReference type="NCBI Taxonomy" id="1264"/>
    <lineage>
        <taxon>Bacteria</taxon>
        <taxon>Bacillati</taxon>
        <taxon>Bacillota</taxon>
        <taxon>Clostridia</taxon>
        <taxon>Eubacteriales</taxon>
        <taxon>Oscillospiraceae</taxon>
        <taxon>Ruminococcus</taxon>
    </lineage>
</organism>
<protein>
    <submittedName>
        <fullName evidence="2">Uncharacterized protein</fullName>
    </submittedName>
</protein>
<reference evidence="2 3" key="1">
    <citation type="submission" date="2016-10" db="EMBL/GenBank/DDBJ databases">
        <authorList>
            <person name="de Groot N.N."/>
        </authorList>
    </citation>
    <scope>NUCLEOTIDE SEQUENCE [LARGE SCALE GENOMIC DNA]</scope>
    <source>
        <strain evidence="2 3">KH2T6</strain>
    </source>
</reference>
<dbReference type="RefSeq" id="WP_074832819.1">
    <property type="nucleotide sequence ID" value="NZ_FOAT01000006.1"/>
</dbReference>
<evidence type="ECO:0000256" key="1">
    <source>
        <dbReference type="SAM" id="Phobius"/>
    </source>
</evidence>
<feature type="transmembrane region" description="Helical" evidence="1">
    <location>
        <begin position="70"/>
        <end position="87"/>
    </location>
</feature>
<name>A0A1H7KCQ1_RUMAL</name>
<gene>
    <name evidence="2" type="ORF">SAMN05216469_106169</name>
</gene>
<feature type="transmembrane region" description="Helical" evidence="1">
    <location>
        <begin position="6"/>
        <end position="24"/>
    </location>
</feature>
<dbReference type="Proteomes" id="UP000186015">
    <property type="component" value="Unassembled WGS sequence"/>
</dbReference>
<evidence type="ECO:0000313" key="3">
    <source>
        <dbReference type="Proteomes" id="UP000186015"/>
    </source>
</evidence>
<evidence type="ECO:0000313" key="2">
    <source>
        <dbReference type="EMBL" id="SEK84608.1"/>
    </source>
</evidence>
<keyword evidence="1" id="KW-1133">Transmembrane helix</keyword>
<accession>A0A1H7KCQ1</accession>